<evidence type="ECO:0000256" key="1">
    <source>
        <dbReference type="SAM" id="MobiDB-lite"/>
    </source>
</evidence>
<dbReference type="Pfam" id="PF13403">
    <property type="entry name" value="Hint_2"/>
    <property type="match status" value="1"/>
</dbReference>
<protein>
    <submittedName>
        <fullName evidence="3">Hint domain-containing protein</fullName>
    </submittedName>
</protein>
<evidence type="ECO:0000259" key="2">
    <source>
        <dbReference type="Pfam" id="PF13403"/>
    </source>
</evidence>
<dbReference type="InterPro" id="IPR036844">
    <property type="entry name" value="Hint_dom_sf"/>
</dbReference>
<evidence type="ECO:0000313" key="3">
    <source>
        <dbReference type="EMBL" id="SIS84705.1"/>
    </source>
</evidence>
<accession>A0A1N7MEY5</accession>
<evidence type="ECO:0000313" key="4">
    <source>
        <dbReference type="Proteomes" id="UP000186098"/>
    </source>
</evidence>
<dbReference type="OrthoDB" id="6305173at2"/>
<dbReference type="SUPFAM" id="SSF51294">
    <property type="entry name" value="Hedgehog/intein (Hint) domain"/>
    <property type="match status" value="1"/>
</dbReference>
<feature type="domain" description="Hedgehog/Intein (Hint)" evidence="2">
    <location>
        <begin position="88"/>
        <end position="234"/>
    </location>
</feature>
<dbReference type="AlphaFoldDB" id="A0A1N7MEY5"/>
<proteinExistence type="predicted"/>
<dbReference type="EMBL" id="FTOM01000007">
    <property type="protein sequence ID" value="SIS84705.1"/>
    <property type="molecule type" value="Genomic_DNA"/>
</dbReference>
<organism evidence="3 4">
    <name type="scientific">Phaeovulum vinaykumarii</name>
    <dbReference type="NCBI Taxonomy" id="407234"/>
    <lineage>
        <taxon>Bacteria</taxon>
        <taxon>Pseudomonadati</taxon>
        <taxon>Pseudomonadota</taxon>
        <taxon>Alphaproteobacteria</taxon>
        <taxon>Rhodobacterales</taxon>
        <taxon>Paracoccaceae</taxon>
        <taxon>Phaeovulum</taxon>
    </lineage>
</organism>
<feature type="region of interest" description="Disordered" evidence="1">
    <location>
        <begin position="1"/>
        <end position="56"/>
    </location>
</feature>
<sequence>MSYLHRPTGGSLPRVSAPASPQTAAAAAALARAPALPRATPDPAPPERPRARPLTRRYETMWLTPEGDIADATRIAPATPLFEEAFAALARGAVVATEDGPVAIEDLLPGMRVMTAEGRAETVLWIGSMLIFPDAAHPDAPPARMIRITADAFGPGRPSSDLVLGPRARLLLRDPRLRALAGDDRAYVPAQSFVDGVSVIEVAPLSPVAVHHVALEHQGSMRILGMDVESYHPGGGIETMHEARMLSLFADIFPSFRTLSAFGRMAHPRLTRHEVESLLSG</sequence>
<name>A0A1N7MEY5_9RHOB</name>
<dbReference type="RefSeq" id="WP_083947761.1">
    <property type="nucleotide sequence ID" value="NZ_FTOM01000007.1"/>
</dbReference>
<gene>
    <name evidence="3" type="ORF">SAMN05421795_10745</name>
</gene>
<feature type="compositionally biased region" description="Low complexity" evidence="1">
    <location>
        <begin position="17"/>
        <end position="39"/>
    </location>
</feature>
<dbReference type="Proteomes" id="UP000186098">
    <property type="component" value="Unassembled WGS sequence"/>
</dbReference>
<reference evidence="4" key="1">
    <citation type="submission" date="2017-01" db="EMBL/GenBank/DDBJ databases">
        <authorList>
            <person name="Varghese N."/>
            <person name="Submissions S."/>
        </authorList>
    </citation>
    <scope>NUCLEOTIDE SEQUENCE [LARGE SCALE GENOMIC DNA]</scope>
    <source>
        <strain evidence="4">DSM 18714</strain>
    </source>
</reference>
<dbReference type="STRING" id="407234.SAMN05421795_10745"/>
<dbReference type="InterPro" id="IPR028992">
    <property type="entry name" value="Hedgehog/Intein_dom"/>
</dbReference>
<keyword evidence="4" id="KW-1185">Reference proteome</keyword>